<evidence type="ECO:0000313" key="1">
    <source>
        <dbReference type="EMBL" id="WRL62428.1"/>
    </source>
</evidence>
<accession>A0ABZ1AV22</accession>
<name>A0ABZ1AV22_9ACTN</name>
<dbReference type="EMBL" id="CP141261">
    <property type="protein sequence ID" value="WRL62428.1"/>
    <property type="molecule type" value="Genomic_DNA"/>
</dbReference>
<gene>
    <name evidence="1" type="ORF">U6N30_20720</name>
</gene>
<reference evidence="1 2" key="1">
    <citation type="submission" date="2023-12" db="EMBL/GenBank/DDBJ databases">
        <title>Blastococcus brunescens sp. nov., an actonobacterium isolated from sandstone collected in sahara desert.</title>
        <authorList>
            <person name="Gtari M."/>
            <person name="Ghodhbane F."/>
        </authorList>
    </citation>
    <scope>NUCLEOTIDE SEQUENCE [LARGE SCALE GENOMIC DNA]</scope>
    <source>
        <strain evidence="1 2">BMG 8361</strain>
    </source>
</reference>
<dbReference type="Proteomes" id="UP001324287">
    <property type="component" value="Chromosome"/>
</dbReference>
<evidence type="ECO:0000313" key="2">
    <source>
        <dbReference type="Proteomes" id="UP001324287"/>
    </source>
</evidence>
<dbReference type="RefSeq" id="WP_324273782.1">
    <property type="nucleotide sequence ID" value="NZ_CP141261.1"/>
</dbReference>
<proteinExistence type="predicted"/>
<protein>
    <submittedName>
        <fullName evidence="1">Uncharacterized protein</fullName>
    </submittedName>
</protein>
<sequence>MRFSELVSVEHREDDDWFNPVLTEDTPLYVDPFLVFEDDDTLFAGAQAQIVSFFGICRDLVRRAGGDTASPHWKKALRLLTFPEPKEFALGLSMGSPNGAGTGGDLAALMADALEVMTRAVERGVSYVDVFAVFVPGLGVDRISDMFCNIMKARFIAYTQRICAERGIGTEVMTVRNAAWQASAGRWSDARVALPRSPVTGGGVLLTPERFLQDIPQRVTANGFWDWADARIGMELRADLNYAIGEELSRAEKRELGRRLARRSPDTAFEYVDAEAEREHQPYDVRTDPDLLVGWFEPGRAAARIDTAENGVLPQPADGEFCTWVGNLIDRFTHVVEDTDVWRVLWNDDLTKPRQEKIVQAVAAAMWIESCRAAGVDFSRETNVGRGPVDFKFSAGWQQRALIEVKLARSTKLIQGAAAQLPQYLRSEQIQCGYYVCIGFTDDELSEERIARVTETCETLSGQTPGWTMAPRFIDARPKKSASKL</sequence>
<keyword evidence="2" id="KW-1185">Reference proteome</keyword>
<organism evidence="1 2">
    <name type="scientific">Blastococcus brunescens</name>
    <dbReference type="NCBI Taxonomy" id="1564165"/>
    <lineage>
        <taxon>Bacteria</taxon>
        <taxon>Bacillati</taxon>
        <taxon>Actinomycetota</taxon>
        <taxon>Actinomycetes</taxon>
        <taxon>Geodermatophilales</taxon>
        <taxon>Geodermatophilaceae</taxon>
        <taxon>Blastococcus</taxon>
    </lineage>
</organism>